<protein>
    <submittedName>
        <fullName evidence="2">STAS/SEC14 domain-containing protein</fullName>
    </submittedName>
</protein>
<comment type="caution">
    <text evidence="2">The sequence shown here is derived from an EMBL/GenBank/DDBJ whole genome shotgun (WGS) entry which is preliminary data.</text>
</comment>
<reference evidence="2 3" key="1">
    <citation type="submission" date="2021-04" db="EMBL/GenBank/DDBJ databases">
        <title>Genome analysis of Polyangium sp.</title>
        <authorList>
            <person name="Li Y."/>
            <person name="Wang J."/>
        </authorList>
    </citation>
    <scope>NUCLEOTIDE SEQUENCE [LARGE SCALE GENOMIC DNA]</scope>
    <source>
        <strain evidence="2 3">SDU14</strain>
    </source>
</reference>
<dbReference type="EMBL" id="JAGTJJ010000006">
    <property type="protein sequence ID" value="MDC3982034.1"/>
    <property type="molecule type" value="Genomic_DNA"/>
</dbReference>
<gene>
    <name evidence="1" type="ORF">KEG57_00035</name>
    <name evidence="2" type="ORF">KEG57_16065</name>
</gene>
<dbReference type="Proteomes" id="UP001151081">
    <property type="component" value="Unassembled WGS sequence"/>
</dbReference>
<dbReference type="RefSeq" id="WP_272418740.1">
    <property type="nucleotide sequence ID" value="NZ_JAGTJJ010000001.1"/>
</dbReference>
<sequence>MRPDLPTNDFGSEGWYRTGGHTYRCEDAGILFIRTGGDLAEDHVAALFDAFAWLCDERGHSHVFWLIDIGRLGAVLPGARTRAATTPVRPENKGMVLFNGSFRQRVVVKLVDKATSLLQPNTPPLVFSSTEAEARAWIDERRRVLTMRESQ</sequence>
<dbReference type="EMBL" id="JAGTJJ010000001">
    <property type="protein sequence ID" value="MDC3978863.1"/>
    <property type="molecule type" value="Genomic_DNA"/>
</dbReference>
<keyword evidence="3" id="KW-1185">Reference proteome</keyword>
<evidence type="ECO:0000313" key="1">
    <source>
        <dbReference type="EMBL" id="MDC3978863.1"/>
    </source>
</evidence>
<dbReference type="AlphaFoldDB" id="A0A9X3X1K2"/>
<organism evidence="2 3">
    <name type="scientific">Polyangium jinanense</name>
    <dbReference type="NCBI Taxonomy" id="2829994"/>
    <lineage>
        <taxon>Bacteria</taxon>
        <taxon>Pseudomonadati</taxon>
        <taxon>Myxococcota</taxon>
        <taxon>Polyangia</taxon>
        <taxon>Polyangiales</taxon>
        <taxon>Polyangiaceae</taxon>
        <taxon>Polyangium</taxon>
    </lineage>
</organism>
<evidence type="ECO:0000313" key="3">
    <source>
        <dbReference type="Proteomes" id="UP001151081"/>
    </source>
</evidence>
<evidence type="ECO:0000313" key="2">
    <source>
        <dbReference type="EMBL" id="MDC3982034.1"/>
    </source>
</evidence>
<accession>A0A9X3X1K2</accession>
<name>A0A9X3X1K2_9BACT</name>
<proteinExistence type="predicted"/>